<dbReference type="Pfam" id="PF13692">
    <property type="entry name" value="Glyco_trans_1_4"/>
    <property type="match status" value="1"/>
</dbReference>
<accession>A0A077MDI3</accession>
<gene>
    <name evidence="1" type="ORF">BN13_510025</name>
</gene>
<name>A0A077MDI3_9MICO</name>
<evidence type="ECO:0000313" key="1">
    <source>
        <dbReference type="EMBL" id="CCI53955.1"/>
    </source>
</evidence>
<dbReference type="RefSeq" id="WP_048546333.1">
    <property type="nucleotide sequence ID" value="NZ_HF571038.1"/>
</dbReference>
<proteinExistence type="predicted"/>
<dbReference type="STRING" id="1193518.BN13_510025"/>
<protein>
    <recommendedName>
        <fullName evidence="3">Glycosyltransferase</fullName>
    </recommendedName>
</protein>
<dbReference type="OrthoDB" id="9765330at2"/>
<evidence type="ECO:0000313" key="2">
    <source>
        <dbReference type="Proteomes" id="UP000035720"/>
    </source>
</evidence>
<dbReference type="AlphaFoldDB" id="A0A077MDI3"/>
<dbReference type="EMBL" id="CAJC01000163">
    <property type="protein sequence ID" value="CCI53955.1"/>
    <property type="molecule type" value="Genomic_DNA"/>
</dbReference>
<dbReference type="Proteomes" id="UP000035720">
    <property type="component" value="Unassembled WGS sequence"/>
</dbReference>
<keyword evidence="2" id="KW-1185">Reference proteome</keyword>
<sequence length="371" mass="39946">MRIARFRSSLDADDGGIFTAVIASSAALAYEHDIAIAARRIAGDPAALHTRSRARIVALPTNLGGRIRATHRLVAGADLVTLEGTWDPWNPLTAATCVVRRTPYLCVAHGSWSHFVKDRYPAKHLKKLLWWGLVEHWVVRGGAGIWWTSEREKRSSIETFPGIPDRDPVVELATEDLRGKRDTASHDPGVLQLVTLTRIHPLKRLDDLVRAVAGLAAAPYGLRVHLSIVGDGPPEVIAGLTALAADLGVADRITWTGPLWGDARIAPLASADIYVCPGPESFGMAVAEALSANLPVVVSDEVALAGEIEEAGAGAVFRYADVPDLTAALARVAAAVADPGYGTAPRQLWERRFSPQAFRRRFSESGLIPRL</sequence>
<reference evidence="1 2" key="1">
    <citation type="journal article" date="2013" name="ISME J.">
        <title>A metabolic model for members of the genus Tetrasphaera involved in enhanced biological phosphorus removal.</title>
        <authorList>
            <person name="Kristiansen R."/>
            <person name="Nguyen H.T.T."/>
            <person name="Saunders A.M."/>
            <person name="Nielsen J.L."/>
            <person name="Wimmer R."/>
            <person name="Le V.Q."/>
            <person name="McIlroy S.J."/>
            <person name="Petrovski S."/>
            <person name="Seviour R.J."/>
            <person name="Calteau A."/>
            <person name="Nielsen K.L."/>
            <person name="Nielsen P.H."/>
        </authorList>
    </citation>
    <scope>NUCLEOTIDE SEQUENCE [LARGE SCALE GENOMIC DNA]</scope>
    <source>
        <strain evidence="1 2">Ben 74</strain>
    </source>
</reference>
<organism evidence="1 2">
    <name type="scientific">Nostocoides jenkinsii Ben 74</name>
    <dbReference type="NCBI Taxonomy" id="1193518"/>
    <lineage>
        <taxon>Bacteria</taxon>
        <taxon>Bacillati</taxon>
        <taxon>Actinomycetota</taxon>
        <taxon>Actinomycetes</taxon>
        <taxon>Micrococcales</taxon>
        <taxon>Intrasporangiaceae</taxon>
        <taxon>Nostocoides</taxon>
    </lineage>
</organism>
<dbReference type="Gene3D" id="3.40.50.2000">
    <property type="entry name" value="Glycogen Phosphorylase B"/>
    <property type="match status" value="2"/>
</dbReference>
<dbReference type="PANTHER" id="PTHR12526:SF637">
    <property type="entry name" value="GLYCOSYLTRANSFERASE EPSF-RELATED"/>
    <property type="match status" value="1"/>
</dbReference>
<comment type="caution">
    <text evidence="1">The sequence shown here is derived from an EMBL/GenBank/DDBJ whole genome shotgun (WGS) entry which is preliminary data.</text>
</comment>
<dbReference type="PANTHER" id="PTHR12526">
    <property type="entry name" value="GLYCOSYLTRANSFERASE"/>
    <property type="match status" value="1"/>
</dbReference>
<dbReference type="SUPFAM" id="SSF53756">
    <property type="entry name" value="UDP-Glycosyltransferase/glycogen phosphorylase"/>
    <property type="match status" value="1"/>
</dbReference>
<evidence type="ECO:0008006" key="3">
    <source>
        <dbReference type="Google" id="ProtNLM"/>
    </source>
</evidence>